<evidence type="ECO:0000313" key="1">
    <source>
        <dbReference type="EMBL" id="NED94951.1"/>
    </source>
</evidence>
<proteinExistence type="predicted"/>
<evidence type="ECO:0000313" key="2">
    <source>
        <dbReference type="Proteomes" id="UP000469185"/>
    </source>
</evidence>
<gene>
    <name evidence="1" type="ORF">G1H11_06455</name>
</gene>
<comment type="caution">
    <text evidence="1">The sequence shown here is derived from an EMBL/GenBank/DDBJ whole genome shotgun (WGS) entry which is preliminary data.</text>
</comment>
<dbReference type="RefSeq" id="WP_163817279.1">
    <property type="nucleotide sequence ID" value="NZ_JAAGOB010000003.1"/>
</dbReference>
<accession>A0A6N9YIT3</accession>
<sequence>MSPRVLAAALAIPAVAGVLQPDRDGHRLVRRIVDLVRRIDAQVAERAGR</sequence>
<dbReference type="AlphaFoldDB" id="A0A6N9YIT3"/>
<reference evidence="1 2" key="1">
    <citation type="submission" date="2020-02" db="EMBL/GenBank/DDBJ databases">
        <authorList>
            <person name="Li X.-J."/>
            <person name="Feng X.-M."/>
        </authorList>
    </citation>
    <scope>NUCLEOTIDE SEQUENCE [LARGE SCALE GENOMIC DNA]</scope>
    <source>
        <strain evidence="1 2">CGMCC 4.7225</strain>
    </source>
</reference>
<keyword evidence="2" id="KW-1185">Reference proteome</keyword>
<name>A0A6N9YIT3_9ACTN</name>
<protein>
    <submittedName>
        <fullName evidence="1">Uncharacterized protein</fullName>
    </submittedName>
</protein>
<dbReference type="EMBL" id="JAAGOB010000003">
    <property type="protein sequence ID" value="NED94951.1"/>
    <property type="molecule type" value="Genomic_DNA"/>
</dbReference>
<organism evidence="1 2">
    <name type="scientific">Phytoactinopolyspora alkaliphila</name>
    <dbReference type="NCBI Taxonomy" id="1783498"/>
    <lineage>
        <taxon>Bacteria</taxon>
        <taxon>Bacillati</taxon>
        <taxon>Actinomycetota</taxon>
        <taxon>Actinomycetes</taxon>
        <taxon>Jiangellales</taxon>
        <taxon>Jiangellaceae</taxon>
        <taxon>Phytoactinopolyspora</taxon>
    </lineage>
</organism>
<dbReference type="Proteomes" id="UP000469185">
    <property type="component" value="Unassembled WGS sequence"/>
</dbReference>